<gene>
    <name evidence="1" type="ORF">ACFPXP_20350</name>
</gene>
<comment type="caution">
    <text evidence="1">The sequence shown here is derived from an EMBL/GenBank/DDBJ whole genome shotgun (WGS) entry which is preliminary data.</text>
</comment>
<dbReference type="InterPro" id="IPR005370">
    <property type="entry name" value="UPF0180"/>
</dbReference>
<dbReference type="NCBIfam" id="NF002845">
    <property type="entry name" value="PRK03094.1"/>
    <property type="match status" value="1"/>
</dbReference>
<dbReference type="EMBL" id="JBHSQV010000184">
    <property type="protein sequence ID" value="MFC5988762.1"/>
    <property type="molecule type" value="Genomic_DNA"/>
</dbReference>
<name>A0ABW1IUJ5_9BACL</name>
<sequence length="80" mass="8641">MARIAVEPSLSNVKQALQQNGYDVVDMQADSMQSCDCCVISGQDKNMMGMGDVQTQASVINAEGMSAEDVVQQVQQRIQS</sequence>
<proteinExistence type="predicted"/>
<reference evidence="2" key="1">
    <citation type="journal article" date="2019" name="Int. J. Syst. Evol. Microbiol.">
        <title>The Global Catalogue of Microorganisms (GCM) 10K type strain sequencing project: providing services to taxonomists for standard genome sequencing and annotation.</title>
        <authorList>
            <consortium name="The Broad Institute Genomics Platform"/>
            <consortium name="The Broad Institute Genome Sequencing Center for Infectious Disease"/>
            <person name="Wu L."/>
            <person name="Ma J."/>
        </authorList>
    </citation>
    <scope>NUCLEOTIDE SEQUENCE [LARGE SCALE GENOMIC DNA]</scope>
    <source>
        <strain evidence="2">CCM 8749</strain>
    </source>
</reference>
<protein>
    <submittedName>
        <fullName evidence="1">YkuS family protein</fullName>
    </submittedName>
</protein>
<accession>A0ABW1IUJ5</accession>
<dbReference type="Pfam" id="PF03698">
    <property type="entry name" value="UPF0180"/>
    <property type="match status" value="1"/>
</dbReference>
<evidence type="ECO:0000313" key="1">
    <source>
        <dbReference type="EMBL" id="MFC5988762.1"/>
    </source>
</evidence>
<evidence type="ECO:0000313" key="2">
    <source>
        <dbReference type="Proteomes" id="UP001596250"/>
    </source>
</evidence>
<dbReference type="Proteomes" id="UP001596250">
    <property type="component" value="Unassembled WGS sequence"/>
</dbReference>
<keyword evidence="2" id="KW-1185">Reference proteome</keyword>
<organism evidence="1 2">
    <name type="scientific">Marinicrinis lubricantis</name>
    <dbReference type="NCBI Taxonomy" id="2086470"/>
    <lineage>
        <taxon>Bacteria</taxon>
        <taxon>Bacillati</taxon>
        <taxon>Bacillota</taxon>
        <taxon>Bacilli</taxon>
        <taxon>Bacillales</taxon>
        <taxon>Paenibacillaceae</taxon>
    </lineage>
</organism>
<dbReference type="RefSeq" id="WP_379896247.1">
    <property type="nucleotide sequence ID" value="NZ_CBCSCT010000006.1"/>
</dbReference>